<dbReference type="RefSeq" id="WP_194701187.1">
    <property type="nucleotide sequence ID" value="NZ_JADKNH010000004.1"/>
</dbReference>
<keyword evidence="10" id="KW-0411">Iron-sulfur</keyword>
<keyword evidence="6" id="KW-0479">Metal-binding</keyword>
<protein>
    <recommendedName>
        <fullName evidence="4 13">Adenine DNA glycosylase</fullName>
        <ecNumber evidence="3 13">3.2.2.31</ecNumber>
    </recommendedName>
</protein>
<dbReference type="Gene3D" id="1.10.1670.10">
    <property type="entry name" value="Helix-hairpin-Helix base-excision DNA repair enzymes (C-terminal)"/>
    <property type="match status" value="1"/>
</dbReference>
<evidence type="ECO:0000256" key="7">
    <source>
        <dbReference type="ARBA" id="ARBA00022763"/>
    </source>
</evidence>
<dbReference type="InterPro" id="IPR003651">
    <property type="entry name" value="Endonuclease3_FeS-loop_motif"/>
</dbReference>
<dbReference type="Pfam" id="PF00633">
    <property type="entry name" value="HHH"/>
    <property type="match status" value="1"/>
</dbReference>
<dbReference type="Proteomes" id="UP000614200">
    <property type="component" value="Unassembled WGS sequence"/>
</dbReference>
<evidence type="ECO:0000256" key="8">
    <source>
        <dbReference type="ARBA" id="ARBA00022801"/>
    </source>
</evidence>
<dbReference type="SUPFAM" id="SSF48150">
    <property type="entry name" value="DNA-glycosylase"/>
    <property type="match status" value="1"/>
</dbReference>
<dbReference type="InterPro" id="IPR011257">
    <property type="entry name" value="DNA_glycosylase"/>
</dbReference>
<keyword evidence="16" id="KW-1185">Reference proteome</keyword>
<feature type="domain" description="Nudix hydrolase" evidence="14">
    <location>
        <begin position="221"/>
        <end position="355"/>
    </location>
</feature>
<dbReference type="InterPro" id="IPR023170">
    <property type="entry name" value="HhH_base_excis_C"/>
</dbReference>
<dbReference type="Pfam" id="PF14815">
    <property type="entry name" value="NUDIX_4"/>
    <property type="match status" value="1"/>
</dbReference>
<reference evidence="15 16" key="1">
    <citation type="submission" date="2020-11" db="EMBL/GenBank/DDBJ databases">
        <title>Fusibacter basophilias sp. nov.</title>
        <authorList>
            <person name="Qiu D."/>
        </authorList>
    </citation>
    <scope>NUCLEOTIDE SEQUENCE [LARGE SCALE GENOMIC DNA]</scope>
    <source>
        <strain evidence="15 16">Q10-2</strain>
    </source>
</reference>
<keyword evidence="12 13" id="KW-0326">Glycosidase</keyword>
<dbReference type="InterPro" id="IPR003265">
    <property type="entry name" value="HhH-GPD_domain"/>
</dbReference>
<evidence type="ECO:0000313" key="16">
    <source>
        <dbReference type="Proteomes" id="UP000614200"/>
    </source>
</evidence>
<dbReference type="SMART" id="SM00525">
    <property type="entry name" value="FES"/>
    <property type="match status" value="1"/>
</dbReference>
<dbReference type="InterPro" id="IPR029119">
    <property type="entry name" value="MutY_C"/>
</dbReference>
<comment type="cofactor">
    <cofactor evidence="13">
        <name>[4Fe-4S] cluster</name>
        <dbReference type="ChEBI" id="CHEBI:49883"/>
    </cofactor>
    <text evidence="13">Binds 1 [4Fe-4S] cluster.</text>
</comment>
<dbReference type="InterPro" id="IPR000086">
    <property type="entry name" value="NUDIX_hydrolase_dom"/>
</dbReference>
<keyword evidence="8" id="KW-0378">Hydrolase</keyword>
<evidence type="ECO:0000256" key="9">
    <source>
        <dbReference type="ARBA" id="ARBA00023004"/>
    </source>
</evidence>
<proteinExistence type="inferred from homology"/>
<keyword evidence="11" id="KW-0234">DNA repair</keyword>
<keyword evidence="5" id="KW-0004">4Fe-4S</keyword>
<dbReference type="InterPro" id="IPR004036">
    <property type="entry name" value="Endonuclease-III-like_CS2"/>
</dbReference>
<keyword evidence="7 13" id="KW-0227">DNA damage</keyword>
<dbReference type="InterPro" id="IPR000445">
    <property type="entry name" value="HhH_motif"/>
</dbReference>
<evidence type="ECO:0000256" key="10">
    <source>
        <dbReference type="ARBA" id="ARBA00023014"/>
    </source>
</evidence>
<organism evidence="15 16">
    <name type="scientific">Fusibacter ferrireducens</name>
    <dbReference type="NCBI Taxonomy" id="2785058"/>
    <lineage>
        <taxon>Bacteria</taxon>
        <taxon>Bacillati</taxon>
        <taxon>Bacillota</taxon>
        <taxon>Clostridia</taxon>
        <taxon>Eubacteriales</taxon>
        <taxon>Eubacteriales Family XII. Incertae Sedis</taxon>
        <taxon>Fusibacter</taxon>
    </lineage>
</organism>
<dbReference type="CDD" id="cd03431">
    <property type="entry name" value="NUDIX_DNA_Glycosylase_C-MutY"/>
    <property type="match status" value="1"/>
</dbReference>
<evidence type="ECO:0000256" key="11">
    <source>
        <dbReference type="ARBA" id="ARBA00023204"/>
    </source>
</evidence>
<accession>A0ABR9ZRA0</accession>
<evidence type="ECO:0000256" key="13">
    <source>
        <dbReference type="RuleBase" id="RU365096"/>
    </source>
</evidence>
<dbReference type="PANTHER" id="PTHR42944:SF1">
    <property type="entry name" value="ADENINE DNA GLYCOSYLASE"/>
    <property type="match status" value="1"/>
</dbReference>
<dbReference type="Gene3D" id="1.10.340.30">
    <property type="entry name" value="Hypothetical protein, domain 2"/>
    <property type="match status" value="1"/>
</dbReference>
<evidence type="ECO:0000256" key="12">
    <source>
        <dbReference type="ARBA" id="ARBA00023295"/>
    </source>
</evidence>
<comment type="similarity">
    <text evidence="2 13">Belongs to the Nth/MutY family.</text>
</comment>
<dbReference type="EC" id="3.2.2.31" evidence="3 13"/>
<dbReference type="SMART" id="SM00478">
    <property type="entry name" value="ENDO3c"/>
    <property type="match status" value="1"/>
</dbReference>
<name>A0ABR9ZRA0_9FIRM</name>
<dbReference type="PANTHER" id="PTHR42944">
    <property type="entry name" value="ADENINE DNA GLYCOSYLASE"/>
    <property type="match status" value="1"/>
</dbReference>
<dbReference type="Gene3D" id="3.90.79.10">
    <property type="entry name" value="Nucleoside Triphosphate Pyrophosphohydrolase"/>
    <property type="match status" value="1"/>
</dbReference>
<keyword evidence="9 13" id="KW-0408">Iron</keyword>
<evidence type="ECO:0000256" key="4">
    <source>
        <dbReference type="ARBA" id="ARBA00022023"/>
    </source>
</evidence>
<evidence type="ECO:0000256" key="3">
    <source>
        <dbReference type="ARBA" id="ARBA00012045"/>
    </source>
</evidence>
<evidence type="ECO:0000256" key="6">
    <source>
        <dbReference type="ARBA" id="ARBA00022723"/>
    </source>
</evidence>
<dbReference type="InterPro" id="IPR005760">
    <property type="entry name" value="A/G_AdeGlyc_MutY"/>
</dbReference>
<evidence type="ECO:0000259" key="14">
    <source>
        <dbReference type="PROSITE" id="PS51462"/>
    </source>
</evidence>
<dbReference type="Pfam" id="PF00730">
    <property type="entry name" value="HhH-GPD"/>
    <property type="match status" value="1"/>
</dbReference>
<dbReference type="CDD" id="cd00056">
    <property type="entry name" value="ENDO3c"/>
    <property type="match status" value="1"/>
</dbReference>
<dbReference type="NCBIfam" id="TIGR01084">
    <property type="entry name" value="mutY"/>
    <property type="match status" value="1"/>
</dbReference>
<evidence type="ECO:0000256" key="2">
    <source>
        <dbReference type="ARBA" id="ARBA00008343"/>
    </source>
</evidence>
<dbReference type="PROSITE" id="PS51462">
    <property type="entry name" value="NUDIX"/>
    <property type="match status" value="1"/>
</dbReference>
<dbReference type="InterPro" id="IPR044298">
    <property type="entry name" value="MIG/MutY"/>
</dbReference>
<sequence length="360" mass="41812">MDKKLLIWYQEHKREMPWRETHDPYCIWLSEIMLQQTQVVTVIDYYNRFIKRFHDVKSLAEAEEQEVLKYWEGLGYYSRARNLHKCAQAIVSIHGGQFPRDYKQLLKLPGIGPYTAGAILSIAFNEKVPAVDGNVMRVYSRYFELSCDISDSKSRTIFESKVIETMPEDARHFNQAIMELGATICTPKMPKCDVCPIASNCLARSTNSQLTYPIKTQKIKKRHEKVSVFLFVNQGRVMIEKRNDALLLKGLWGFPTHHVAMSQKEDDLTSEVLSNEAMMNWIHANYDFRGHIVTRVPAKKHVFTHLVWHMTLIVVQIESPRAIDYPEIKWVEPSSLEAFPLPTAFKKNLSTEMLEALFRL</sequence>
<comment type="function">
    <text evidence="13">Adenine glycosylase active on G-A mispairs.</text>
</comment>
<gene>
    <name evidence="15" type="primary">mutY</name>
    <name evidence="15" type="ORF">ISU02_07450</name>
</gene>
<dbReference type="PROSITE" id="PS01155">
    <property type="entry name" value="ENDONUCLEASE_III_2"/>
    <property type="match status" value="1"/>
</dbReference>
<dbReference type="InterPro" id="IPR015797">
    <property type="entry name" value="NUDIX_hydrolase-like_dom_sf"/>
</dbReference>
<comment type="catalytic activity">
    <reaction evidence="1 13">
        <text>Hydrolyzes free adenine bases from 7,8-dihydro-8-oxoguanine:adenine mismatched double-stranded DNA, leaving an apurinic site.</text>
        <dbReference type="EC" id="3.2.2.31"/>
    </reaction>
</comment>
<comment type="caution">
    <text evidence="15">The sequence shown here is derived from an EMBL/GenBank/DDBJ whole genome shotgun (WGS) entry which is preliminary data.</text>
</comment>
<evidence type="ECO:0000313" key="15">
    <source>
        <dbReference type="EMBL" id="MBF4692949.1"/>
    </source>
</evidence>
<evidence type="ECO:0000256" key="1">
    <source>
        <dbReference type="ARBA" id="ARBA00000843"/>
    </source>
</evidence>
<dbReference type="EMBL" id="JADKNH010000004">
    <property type="protein sequence ID" value="MBF4692949.1"/>
    <property type="molecule type" value="Genomic_DNA"/>
</dbReference>
<dbReference type="SUPFAM" id="SSF55811">
    <property type="entry name" value="Nudix"/>
    <property type="match status" value="1"/>
</dbReference>
<evidence type="ECO:0000256" key="5">
    <source>
        <dbReference type="ARBA" id="ARBA00022485"/>
    </source>
</evidence>